<reference evidence="1 2" key="1">
    <citation type="submission" date="2018-06" db="EMBL/GenBank/DDBJ databases">
        <authorList>
            <consortium name="Pathogen Informatics"/>
            <person name="Doyle S."/>
        </authorList>
    </citation>
    <scope>NUCLEOTIDE SEQUENCE [LARGE SCALE GENOMIC DNA]</scope>
    <source>
        <strain evidence="1 2">NCTC9128</strain>
    </source>
</reference>
<dbReference type="EMBL" id="UAWN01000003">
    <property type="protein sequence ID" value="SQC07864.1"/>
    <property type="molecule type" value="Genomic_DNA"/>
</dbReference>
<protein>
    <submittedName>
        <fullName evidence="1">Cellulose synthase operon protein C</fullName>
    </submittedName>
</protein>
<accession>A0A2X3C7J5</accession>
<dbReference type="AlphaFoldDB" id="A0A2X3C7J5"/>
<dbReference type="Proteomes" id="UP000251088">
    <property type="component" value="Unassembled WGS sequence"/>
</dbReference>
<organism evidence="1 2">
    <name type="scientific">Klebsiella pneumoniae</name>
    <dbReference type="NCBI Taxonomy" id="573"/>
    <lineage>
        <taxon>Bacteria</taxon>
        <taxon>Pseudomonadati</taxon>
        <taxon>Pseudomonadota</taxon>
        <taxon>Gammaproteobacteria</taxon>
        <taxon>Enterobacterales</taxon>
        <taxon>Enterobacteriaceae</taxon>
        <taxon>Klebsiella/Raoultella group</taxon>
        <taxon>Klebsiella</taxon>
        <taxon>Klebsiella pneumoniae complex</taxon>
    </lineage>
</organism>
<evidence type="ECO:0000313" key="2">
    <source>
        <dbReference type="Proteomes" id="UP000251088"/>
    </source>
</evidence>
<sequence length="237" mass="25194">MQLKGAETESMNMQRRVALARAGLGDTADAQRIFNQIVPQAKAQPPSMESALVLRDAARFATQSGAPQQALTHYREAMVASGITPAQPQDNDTFTRLTRNDSHDDWLKRGIRSDAADLYRQQDLNVTLEHDFWGSSGTGGYSDLKAHTTMLQVDAPLADGGCSSAPTWSIWMPAAFPPTATGATRPAGAPAGRSPVPAAVKIRPTAGPAWRSAGRMTPGAGYRHHADGLHVVDVVGG</sequence>
<evidence type="ECO:0000313" key="1">
    <source>
        <dbReference type="EMBL" id="SQC07864.1"/>
    </source>
</evidence>
<proteinExistence type="predicted"/>
<name>A0A2X3C7J5_KLEPN</name>
<gene>
    <name evidence="1" type="primary">bcsC_2</name>
    <name evidence="1" type="ORF">NCTC9128_00752</name>
</gene>